<sequence length="92" mass="10877">MGVVRSGRLFRMYSLTYTTTLTPEDCDKIVSKRDEWDKQIPNITEEQIESMIHDSKRGYLNRNELAYQTIVYPKLLNAQKMIPQFDVNNFTK</sequence>
<dbReference type="EMBL" id="JAPFFF010000002">
    <property type="protein sequence ID" value="KAK8896569.1"/>
    <property type="molecule type" value="Genomic_DNA"/>
</dbReference>
<proteinExistence type="predicted"/>
<dbReference type="Proteomes" id="UP001470230">
    <property type="component" value="Unassembled WGS sequence"/>
</dbReference>
<comment type="caution">
    <text evidence="1">The sequence shown here is derived from an EMBL/GenBank/DDBJ whole genome shotgun (WGS) entry which is preliminary data.</text>
</comment>
<organism evidence="1 2">
    <name type="scientific">Tritrichomonas musculus</name>
    <dbReference type="NCBI Taxonomy" id="1915356"/>
    <lineage>
        <taxon>Eukaryota</taxon>
        <taxon>Metamonada</taxon>
        <taxon>Parabasalia</taxon>
        <taxon>Tritrichomonadida</taxon>
        <taxon>Tritrichomonadidae</taxon>
        <taxon>Tritrichomonas</taxon>
    </lineage>
</organism>
<evidence type="ECO:0000313" key="1">
    <source>
        <dbReference type="EMBL" id="KAK8896569.1"/>
    </source>
</evidence>
<reference evidence="1 2" key="1">
    <citation type="submission" date="2024-04" db="EMBL/GenBank/DDBJ databases">
        <title>Tritrichomonas musculus Genome.</title>
        <authorList>
            <person name="Alves-Ferreira E."/>
            <person name="Grigg M."/>
            <person name="Lorenzi H."/>
            <person name="Galac M."/>
        </authorList>
    </citation>
    <scope>NUCLEOTIDE SEQUENCE [LARGE SCALE GENOMIC DNA]</scope>
    <source>
        <strain evidence="1 2">EAF2021</strain>
    </source>
</reference>
<name>A0ABR2KZQ7_9EUKA</name>
<keyword evidence="2" id="KW-1185">Reference proteome</keyword>
<gene>
    <name evidence="1" type="ORF">M9Y10_014477</name>
</gene>
<accession>A0ABR2KZQ7</accession>
<protein>
    <submittedName>
        <fullName evidence="1">Uncharacterized protein</fullName>
    </submittedName>
</protein>
<evidence type="ECO:0000313" key="2">
    <source>
        <dbReference type="Proteomes" id="UP001470230"/>
    </source>
</evidence>